<feature type="transmembrane region" description="Helical" evidence="1">
    <location>
        <begin position="211"/>
        <end position="230"/>
    </location>
</feature>
<feature type="transmembrane region" description="Helical" evidence="1">
    <location>
        <begin position="32"/>
        <end position="52"/>
    </location>
</feature>
<feature type="transmembrane region" description="Helical" evidence="1">
    <location>
        <begin position="147"/>
        <end position="166"/>
    </location>
</feature>
<accession>A0ABS9E8S5</accession>
<sequence>MNFAHFLLFAAGVMTALLLTSAKIVSGVVPPGQIILCLGIYSFLPSLIYYGLEGDIPYRLHPGVPLLQLIMGLGCLAAFWLMLLALNVHSLLLPALLVFLMSALNLIARRSGRRDKADRYGRIGLEFVIGGGLMFGLPILIGSPLSQANMLAVAVCLWCIALLFVQQSKHWQVRWQRVWPSSIGFYASVLAVFLGAATVGQGWVTPTTAESFHLIWIGVLFGLIQIAIIHAKRLRGRKQLHFSFETGFLMMAIFVEIAYFRERPAANILLALPFFLSALIFLSWRWRPNRGRS</sequence>
<evidence type="ECO:0000313" key="3">
    <source>
        <dbReference type="Proteomes" id="UP001201217"/>
    </source>
</evidence>
<evidence type="ECO:0000256" key="1">
    <source>
        <dbReference type="SAM" id="Phobius"/>
    </source>
</evidence>
<dbReference type="RefSeq" id="WP_236113835.1">
    <property type="nucleotide sequence ID" value="NZ_JAKGTI010000001.1"/>
</dbReference>
<keyword evidence="3" id="KW-1185">Reference proteome</keyword>
<feature type="transmembrane region" description="Helical" evidence="1">
    <location>
        <begin position="64"/>
        <end position="85"/>
    </location>
</feature>
<keyword evidence="1" id="KW-0472">Membrane</keyword>
<organism evidence="2 3">
    <name type="scientific">Maritalea mediterranea</name>
    <dbReference type="NCBI Taxonomy" id="2909667"/>
    <lineage>
        <taxon>Bacteria</taxon>
        <taxon>Pseudomonadati</taxon>
        <taxon>Pseudomonadota</taxon>
        <taxon>Alphaproteobacteria</taxon>
        <taxon>Hyphomicrobiales</taxon>
        <taxon>Devosiaceae</taxon>
        <taxon>Maritalea</taxon>
    </lineage>
</organism>
<feature type="transmembrane region" description="Helical" evidence="1">
    <location>
        <begin position="91"/>
        <end position="108"/>
    </location>
</feature>
<evidence type="ECO:0000313" key="2">
    <source>
        <dbReference type="EMBL" id="MCF4098309.1"/>
    </source>
</evidence>
<feature type="transmembrane region" description="Helical" evidence="1">
    <location>
        <begin position="178"/>
        <end position="199"/>
    </location>
</feature>
<keyword evidence="1" id="KW-0812">Transmembrane</keyword>
<feature type="transmembrane region" description="Helical" evidence="1">
    <location>
        <begin position="242"/>
        <end position="260"/>
    </location>
</feature>
<evidence type="ECO:0008006" key="4">
    <source>
        <dbReference type="Google" id="ProtNLM"/>
    </source>
</evidence>
<gene>
    <name evidence="2" type="ORF">L1I42_07380</name>
</gene>
<proteinExistence type="predicted"/>
<protein>
    <recommendedName>
        <fullName evidence="4">DMT family transporter</fullName>
    </recommendedName>
</protein>
<dbReference type="Proteomes" id="UP001201217">
    <property type="component" value="Unassembled WGS sequence"/>
</dbReference>
<name>A0ABS9E8S5_9HYPH</name>
<feature type="transmembrane region" description="Helical" evidence="1">
    <location>
        <begin position="120"/>
        <end position="141"/>
    </location>
</feature>
<dbReference type="EMBL" id="JAKGTI010000001">
    <property type="protein sequence ID" value="MCF4098309.1"/>
    <property type="molecule type" value="Genomic_DNA"/>
</dbReference>
<comment type="caution">
    <text evidence="2">The sequence shown here is derived from an EMBL/GenBank/DDBJ whole genome shotgun (WGS) entry which is preliminary data.</text>
</comment>
<reference evidence="2 3" key="1">
    <citation type="submission" date="2022-01" db="EMBL/GenBank/DDBJ databases">
        <title>Maritalea mediterranea sp. nov., isolated from marine plastic residues from the Malva-rosa beach (Valencia, Spain).</title>
        <authorList>
            <person name="Vidal-Verdu A."/>
            <person name="Molina-Menor E."/>
            <person name="Pascual J."/>
            <person name="Pereto J."/>
            <person name="Porcar M."/>
        </authorList>
    </citation>
    <scope>NUCLEOTIDE SEQUENCE [LARGE SCALE GENOMIC DNA]</scope>
    <source>
        <strain evidence="2 3">P4.10X</strain>
    </source>
</reference>
<keyword evidence="1" id="KW-1133">Transmembrane helix</keyword>
<feature type="transmembrane region" description="Helical" evidence="1">
    <location>
        <begin position="266"/>
        <end position="284"/>
    </location>
</feature>